<gene>
    <name evidence="2" type="ORF">ABT39_MTgene647</name>
</gene>
<feature type="compositionally biased region" description="Basic and acidic residues" evidence="1">
    <location>
        <begin position="60"/>
        <end position="77"/>
    </location>
</feature>
<dbReference type="AlphaFoldDB" id="A0A101M4H3"/>
<name>A0A101M4H3_PICGL</name>
<sequence length="77" mass="8756">MTPGSRPNADKGERRNKSTTYYIVGRHLMQVVGIQITQTTKCGMSRVSYPHARSLLIPEGRQDQGDLRGKQPDRRCR</sequence>
<keyword evidence="2" id="KW-0496">Mitochondrion</keyword>
<accession>A0A101M4H3</accession>
<reference evidence="2" key="1">
    <citation type="journal article" date="2015" name="Genome Biol. Evol.">
        <title>Organellar Genomes of White Spruce (Picea glauca): Assembly and Annotation.</title>
        <authorList>
            <person name="Jackman S.D."/>
            <person name="Warren R.L."/>
            <person name="Gibb E.A."/>
            <person name="Vandervalk B.P."/>
            <person name="Mohamadi H."/>
            <person name="Chu J."/>
            <person name="Raymond A."/>
            <person name="Pleasance S."/>
            <person name="Coope R."/>
            <person name="Wildung M.R."/>
            <person name="Ritland C.E."/>
            <person name="Bousquet J."/>
            <person name="Jones S.J."/>
            <person name="Bohlmann J."/>
            <person name="Birol I."/>
        </authorList>
    </citation>
    <scope>NUCLEOTIDE SEQUENCE [LARGE SCALE GENOMIC DNA]</scope>
    <source>
        <tissue evidence="2">Flushing bud</tissue>
    </source>
</reference>
<evidence type="ECO:0000313" key="2">
    <source>
        <dbReference type="EMBL" id="KUM50803.1"/>
    </source>
</evidence>
<comment type="caution">
    <text evidence="2">The sequence shown here is derived from an EMBL/GenBank/DDBJ whole genome shotgun (WGS) entry which is preliminary data.</text>
</comment>
<evidence type="ECO:0000256" key="1">
    <source>
        <dbReference type="SAM" id="MobiDB-lite"/>
    </source>
</evidence>
<feature type="region of interest" description="Disordered" evidence="1">
    <location>
        <begin position="53"/>
        <end position="77"/>
    </location>
</feature>
<dbReference type="EMBL" id="LKAM01000001">
    <property type="protein sequence ID" value="KUM50803.1"/>
    <property type="molecule type" value="Genomic_DNA"/>
</dbReference>
<protein>
    <submittedName>
        <fullName evidence="2">Uncharacterized protein</fullName>
    </submittedName>
</protein>
<geneLocation type="mitochondrion" evidence="2"/>
<proteinExistence type="predicted"/>
<organism evidence="2">
    <name type="scientific">Picea glauca</name>
    <name type="common">White spruce</name>
    <name type="synonym">Pinus glauca</name>
    <dbReference type="NCBI Taxonomy" id="3330"/>
    <lineage>
        <taxon>Eukaryota</taxon>
        <taxon>Viridiplantae</taxon>
        <taxon>Streptophyta</taxon>
        <taxon>Embryophyta</taxon>
        <taxon>Tracheophyta</taxon>
        <taxon>Spermatophyta</taxon>
        <taxon>Pinopsida</taxon>
        <taxon>Pinidae</taxon>
        <taxon>Conifers I</taxon>
        <taxon>Pinales</taxon>
        <taxon>Pinaceae</taxon>
        <taxon>Picea</taxon>
    </lineage>
</organism>